<evidence type="ECO:0000256" key="1">
    <source>
        <dbReference type="SAM" id="MobiDB-lite"/>
    </source>
</evidence>
<evidence type="ECO:0000313" key="3">
    <source>
        <dbReference type="Proteomes" id="UP001151760"/>
    </source>
</evidence>
<reference evidence="2" key="1">
    <citation type="journal article" date="2022" name="Int. J. Mol. Sci.">
        <title>Draft Genome of Tanacetum Coccineum: Genomic Comparison of Closely Related Tanacetum-Family Plants.</title>
        <authorList>
            <person name="Yamashiro T."/>
            <person name="Shiraishi A."/>
            <person name="Nakayama K."/>
            <person name="Satake H."/>
        </authorList>
    </citation>
    <scope>NUCLEOTIDE SEQUENCE</scope>
</reference>
<dbReference type="EMBL" id="BQNB010014090">
    <property type="protein sequence ID" value="GJT23871.1"/>
    <property type="molecule type" value="Genomic_DNA"/>
</dbReference>
<sequence>MNSNGCIMKKSMWMTKELYGESSTLDWTDAEAYDEAVQGQNTGTSNRQLLLLPYRMLLLMSTTASANNKFFLLFLTLSFSIQQSTPIPTLTKTKAKTSTTVVPDFETLNALHQRMANLEKDVKELKDVDNSTKVISKIKSEVLNAVKEYLGSSLDDALYIRQQYAPQKSIEDIREIKMEHARKQQVPKETITSSDTTTLEKFDQKTTLFLCNNDIRQKILKHRALNHALIESILKDKDAMEEGVAKKLKKRKPDDADKDEDPSAGPD</sequence>
<proteinExistence type="predicted"/>
<comment type="caution">
    <text evidence="2">The sequence shown here is derived from an EMBL/GenBank/DDBJ whole genome shotgun (WGS) entry which is preliminary data.</text>
</comment>
<organism evidence="2 3">
    <name type="scientific">Tanacetum coccineum</name>
    <dbReference type="NCBI Taxonomy" id="301880"/>
    <lineage>
        <taxon>Eukaryota</taxon>
        <taxon>Viridiplantae</taxon>
        <taxon>Streptophyta</taxon>
        <taxon>Embryophyta</taxon>
        <taxon>Tracheophyta</taxon>
        <taxon>Spermatophyta</taxon>
        <taxon>Magnoliopsida</taxon>
        <taxon>eudicotyledons</taxon>
        <taxon>Gunneridae</taxon>
        <taxon>Pentapetalae</taxon>
        <taxon>asterids</taxon>
        <taxon>campanulids</taxon>
        <taxon>Asterales</taxon>
        <taxon>Asteraceae</taxon>
        <taxon>Asteroideae</taxon>
        <taxon>Anthemideae</taxon>
        <taxon>Anthemidinae</taxon>
        <taxon>Tanacetum</taxon>
    </lineage>
</organism>
<dbReference type="Proteomes" id="UP001151760">
    <property type="component" value="Unassembled WGS sequence"/>
</dbReference>
<feature type="region of interest" description="Disordered" evidence="1">
    <location>
        <begin position="244"/>
        <end position="267"/>
    </location>
</feature>
<protein>
    <submittedName>
        <fullName evidence="2">Uncharacterized protein</fullName>
    </submittedName>
</protein>
<reference evidence="2" key="2">
    <citation type="submission" date="2022-01" db="EMBL/GenBank/DDBJ databases">
        <authorList>
            <person name="Yamashiro T."/>
            <person name="Shiraishi A."/>
            <person name="Satake H."/>
            <person name="Nakayama K."/>
        </authorList>
    </citation>
    <scope>NUCLEOTIDE SEQUENCE</scope>
</reference>
<gene>
    <name evidence="2" type="ORF">Tco_0893808</name>
</gene>
<evidence type="ECO:0000313" key="2">
    <source>
        <dbReference type="EMBL" id="GJT23871.1"/>
    </source>
</evidence>
<accession>A0ABQ5C9X2</accession>
<feature type="compositionally biased region" description="Acidic residues" evidence="1">
    <location>
        <begin position="256"/>
        <end position="267"/>
    </location>
</feature>
<name>A0ABQ5C9X2_9ASTR</name>
<keyword evidence="3" id="KW-1185">Reference proteome</keyword>